<evidence type="ECO:0000256" key="2">
    <source>
        <dbReference type="SAM" id="Phobius"/>
    </source>
</evidence>
<dbReference type="AlphaFoldDB" id="A0AA88KNJ8"/>
<dbReference type="EMBL" id="PYSW02000009">
    <property type="protein sequence ID" value="KAG2388598.1"/>
    <property type="molecule type" value="Genomic_DNA"/>
</dbReference>
<sequence length="176" mass="20424">MLSCSECPSRTWVCSDFYDPDSPSNAIDYYQLASFVFPKCKNDAPQDHSNVHQEVLKSEDDAVDHHDFGFVKEEEFSVNFELDFSSEEDGYSQQQESNTSYKFLTYPKAITLLVTLFLVWFQWMCNHTILTLSIAMLFVAILSVLEQQSRTNISLSKANEQLQEMVLQRERAHRQN</sequence>
<evidence type="ECO:0000256" key="1">
    <source>
        <dbReference type="SAM" id="Coils"/>
    </source>
</evidence>
<keyword evidence="4" id="KW-1185">Reference proteome</keyword>
<accession>A0AA88KNJ8</accession>
<keyword evidence="1" id="KW-0175">Coiled coil</keyword>
<feature type="coiled-coil region" evidence="1">
    <location>
        <begin position="145"/>
        <end position="175"/>
    </location>
</feature>
<organism evidence="3 4">
    <name type="scientific">Naegleria lovaniensis</name>
    <name type="common">Amoeba</name>
    <dbReference type="NCBI Taxonomy" id="51637"/>
    <lineage>
        <taxon>Eukaryota</taxon>
        <taxon>Discoba</taxon>
        <taxon>Heterolobosea</taxon>
        <taxon>Tetramitia</taxon>
        <taxon>Eutetramitia</taxon>
        <taxon>Vahlkampfiidae</taxon>
        <taxon>Naegleria</taxon>
    </lineage>
</organism>
<name>A0AA88KNJ8_NAELO</name>
<feature type="transmembrane region" description="Helical" evidence="2">
    <location>
        <begin position="103"/>
        <end position="123"/>
    </location>
</feature>
<evidence type="ECO:0000313" key="3">
    <source>
        <dbReference type="EMBL" id="KAG2388598.1"/>
    </source>
</evidence>
<keyword evidence="2" id="KW-1133">Transmembrane helix</keyword>
<dbReference type="GeneID" id="68092499"/>
<dbReference type="Proteomes" id="UP000816034">
    <property type="component" value="Unassembled WGS sequence"/>
</dbReference>
<dbReference type="RefSeq" id="XP_044552590.1">
    <property type="nucleotide sequence ID" value="XM_044693256.1"/>
</dbReference>
<gene>
    <name evidence="3" type="ORF">C9374_000037</name>
</gene>
<reference evidence="3 4" key="1">
    <citation type="journal article" date="2018" name="BMC Genomics">
        <title>The genome of Naegleria lovaniensis, the basis for a comparative approach to unravel pathogenicity factors of the human pathogenic amoeba N. fowleri.</title>
        <authorList>
            <person name="Liechti N."/>
            <person name="Schurch N."/>
            <person name="Bruggmann R."/>
            <person name="Wittwer M."/>
        </authorList>
    </citation>
    <scope>NUCLEOTIDE SEQUENCE [LARGE SCALE GENOMIC DNA]</scope>
    <source>
        <strain evidence="3 4">ATCC 30569</strain>
    </source>
</reference>
<feature type="transmembrane region" description="Helical" evidence="2">
    <location>
        <begin position="129"/>
        <end position="145"/>
    </location>
</feature>
<keyword evidence="2" id="KW-0812">Transmembrane</keyword>
<keyword evidence="2" id="KW-0472">Membrane</keyword>
<proteinExistence type="predicted"/>
<protein>
    <submittedName>
        <fullName evidence="3">Uncharacterized protein</fullName>
    </submittedName>
</protein>
<comment type="caution">
    <text evidence="3">The sequence shown here is derived from an EMBL/GenBank/DDBJ whole genome shotgun (WGS) entry which is preliminary data.</text>
</comment>
<evidence type="ECO:0000313" key="4">
    <source>
        <dbReference type="Proteomes" id="UP000816034"/>
    </source>
</evidence>